<reference evidence="2" key="2">
    <citation type="journal article" date="2015" name="ISME J.">
        <title>A new class of marine Euryarchaeota group II from the Mediterranean deep chlorophyll maximum.</title>
        <authorList>
            <person name="Martin-Cuadrado A.B."/>
            <person name="Garcia-Heredia I."/>
            <person name="Molto A.G."/>
            <person name="Lopez-Ubeda R."/>
            <person name="Kimes N."/>
            <person name="Lopez-Garcia P."/>
            <person name="Moreira D."/>
            <person name="Rodriguez-Valera F."/>
        </authorList>
    </citation>
    <scope>NUCLEOTIDE SEQUENCE</scope>
</reference>
<dbReference type="GO" id="GO:0005198">
    <property type="term" value="F:structural molecule activity"/>
    <property type="evidence" value="ECO:0007669"/>
    <property type="project" value="InterPro"/>
</dbReference>
<dbReference type="GO" id="GO:0097588">
    <property type="term" value="P:archaeal or bacterial-type flagellum-dependent cell motility"/>
    <property type="evidence" value="ECO:0007669"/>
    <property type="project" value="InterPro"/>
</dbReference>
<dbReference type="InterPro" id="IPR011024">
    <property type="entry name" value="G_crystallin-like"/>
</dbReference>
<dbReference type="InterPro" id="IPR002774">
    <property type="entry name" value="Flagellin_arc-type"/>
</dbReference>
<dbReference type="EMBL" id="KP211904">
    <property type="protein sequence ID" value="ANV80732.1"/>
    <property type="molecule type" value="Genomic_DNA"/>
</dbReference>
<keyword evidence="1" id="KW-0812">Transmembrane</keyword>
<keyword evidence="1" id="KW-0472">Membrane</keyword>
<dbReference type="SUPFAM" id="SSF49695">
    <property type="entry name" value="gamma-Crystallin-like"/>
    <property type="match status" value="1"/>
</dbReference>
<dbReference type="AlphaFoldDB" id="A0A1B1TEP8"/>
<sequence length="285" mass="30211">MNLQTLDRNGSMGIGLMIVFVALILAASISTGVIMKQAEKISEKGDSVSNGISDSINKRMELTGAWVAGGIDCSAELFQHAGFSGWSVVFDVGDYDRTAMEALGATDNDASSIIVEEGCNIVMYEGENFDGTWEASFGAGNHALSSIEAAGGGNDQISSISVMSFSLVLFLDLGPGSPPILVDDISTSTVCGNGDMIGIDYSLIVDSGARLIENTNTLGEDTNIALGEIITDEMTVRVEMAFDQCVPNIGFRMPLDINVNYGATTSYILPISSDEIGYDLMHQPW</sequence>
<keyword evidence="1" id="KW-1133">Transmembrane helix</keyword>
<organism evidence="2">
    <name type="scientific">uncultured Poseidoniia archaeon</name>
    <dbReference type="NCBI Taxonomy" id="1697135"/>
    <lineage>
        <taxon>Archaea</taxon>
        <taxon>Methanobacteriati</taxon>
        <taxon>Thermoplasmatota</taxon>
        <taxon>Candidatus Poseidoniia</taxon>
        <taxon>environmental samples</taxon>
    </lineage>
</organism>
<evidence type="ECO:0008006" key="3">
    <source>
        <dbReference type="Google" id="ProtNLM"/>
    </source>
</evidence>
<protein>
    <recommendedName>
        <fullName evidence="3">Flagellin</fullName>
    </recommendedName>
</protein>
<evidence type="ECO:0000256" key="1">
    <source>
        <dbReference type="SAM" id="Phobius"/>
    </source>
</evidence>
<name>A0A1B1TEP8_9ARCH</name>
<evidence type="ECO:0000313" key="2">
    <source>
        <dbReference type="EMBL" id="ANV80732.1"/>
    </source>
</evidence>
<reference evidence="2" key="1">
    <citation type="submission" date="2014-11" db="EMBL/GenBank/DDBJ databases">
        <authorList>
            <person name="Zhu J."/>
            <person name="Qi W."/>
            <person name="Song R."/>
        </authorList>
    </citation>
    <scope>NUCLEOTIDE SEQUENCE</scope>
</reference>
<proteinExistence type="predicted"/>
<dbReference type="Pfam" id="PF01917">
    <property type="entry name" value="Flagellin_arch-type"/>
    <property type="match status" value="1"/>
</dbReference>
<dbReference type="Gene3D" id="2.60.20.10">
    <property type="entry name" value="Crystallins"/>
    <property type="match status" value="1"/>
</dbReference>
<accession>A0A1B1TEP8</accession>
<feature type="transmembrane region" description="Helical" evidence="1">
    <location>
        <begin position="12"/>
        <end position="34"/>
    </location>
</feature>